<dbReference type="PRINTS" id="PR00176">
    <property type="entry name" value="NANEUSMPORT"/>
</dbReference>
<feature type="binding site" evidence="8">
    <location>
        <position position="394"/>
    </location>
    <ligand>
        <name>Na(+)</name>
        <dbReference type="ChEBI" id="CHEBI:29101"/>
        <label>1</label>
    </ligand>
</feature>
<dbReference type="EnsemblMetazoa" id="CapteT166146">
    <property type="protein sequence ID" value="CapteP166146"/>
    <property type="gene ID" value="CapteG166146"/>
</dbReference>
<gene>
    <name evidence="13" type="ORF">CAPTEDRAFT_166146</name>
</gene>
<keyword evidence="9" id="KW-1015">Disulfide bond</keyword>
<dbReference type="EMBL" id="AMQN01006329">
    <property type="status" value="NOT_ANNOTATED_CDS"/>
    <property type="molecule type" value="Genomic_DNA"/>
</dbReference>
<dbReference type="PROSITE" id="PS00610">
    <property type="entry name" value="NA_NEUROTRAN_SYMP_1"/>
    <property type="match status" value="1"/>
</dbReference>
<sequence>MVNHGDENPGRGNWSGKLDFLLSTIGYCVGLGNIWRFPYRAYESGGAVFLIPYVVCLFAAGLPLYFMELSFGQFGSSGPISIWKAVPVFKGIGYAMVVISGLVCIYYNLIIAYTLYYLFASFTLELPWQHCRDEWQDEFNCVEPVENFTQHEVARKLFCSDMKLSNMTSDPSYVGNCTRPPITPSAIFWQREVLNISGGIDEGYGDFKWDLCLCLLLAWVIVFMCLIRGIKSSGKVVYVTATFPFIVLIILCVRNATLPGARTGIEFYIVPESIDPLLDSSVWYSAAVQIFYSLGIAFGGLETMASYNKFKNNIFRDAIFVALVNCCTSVFAGFVIFSVLGYMAERTGLEVKEVAQYGPGLIFVAYPEGLATMAIAPLWSILFFLMILTVGLDSQFTMMETVITAIVDEFRLTRWRHGKLCVTATACISFFLIGLPQCSRAGIYIMNLFDWYSAGFSLFIVSFFEIIAIAWVYGFKRFSEDIALMVGNPCCGCFRVSLYIYWWPMWILITPAMILFLVIYAGITNVPISYAGVDYPDWADAIGWAMVGAALIFIPLLALVEYCKAHDFYKASTMHKLYRPQPDWGPVLDIHREGSRYERQEVITMTSVSNQGYSHQNNPYAREGLPVNGFDYVTNESSMTKKEKGPPAYDARNAEERYNVDQLA</sequence>
<keyword evidence="5 12" id="KW-1133">Transmembrane helix</keyword>
<feature type="compositionally biased region" description="Basic and acidic residues" evidence="11">
    <location>
        <begin position="652"/>
        <end position="664"/>
    </location>
</feature>
<dbReference type="GO" id="GO:0005886">
    <property type="term" value="C:plasma membrane"/>
    <property type="evidence" value="ECO:0007669"/>
    <property type="project" value="TreeGrafter"/>
</dbReference>
<evidence type="ECO:0000256" key="7">
    <source>
        <dbReference type="ARBA" id="ARBA00023180"/>
    </source>
</evidence>
<keyword evidence="15" id="KW-1185">Reference proteome</keyword>
<evidence type="ECO:0000256" key="2">
    <source>
        <dbReference type="ARBA" id="ARBA00006459"/>
    </source>
</evidence>
<comment type="similarity">
    <text evidence="2 10">Belongs to the sodium:neurotransmitter symporter (SNF) (TC 2.A.22) family.</text>
</comment>
<reference evidence="13 15" key="2">
    <citation type="journal article" date="2013" name="Nature">
        <title>Insights into bilaterian evolution from three spiralian genomes.</title>
        <authorList>
            <person name="Simakov O."/>
            <person name="Marletaz F."/>
            <person name="Cho S.J."/>
            <person name="Edsinger-Gonzales E."/>
            <person name="Havlak P."/>
            <person name="Hellsten U."/>
            <person name="Kuo D.H."/>
            <person name="Larsson T."/>
            <person name="Lv J."/>
            <person name="Arendt D."/>
            <person name="Savage R."/>
            <person name="Osoegawa K."/>
            <person name="de Jong P."/>
            <person name="Grimwood J."/>
            <person name="Chapman J.A."/>
            <person name="Shapiro H."/>
            <person name="Aerts A."/>
            <person name="Otillar R.P."/>
            <person name="Terry A.Y."/>
            <person name="Boore J.L."/>
            <person name="Grigoriev I.V."/>
            <person name="Lindberg D.R."/>
            <person name="Seaver E.C."/>
            <person name="Weisblat D.A."/>
            <person name="Putnam N.H."/>
            <person name="Rokhsar D.S."/>
        </authorList>
    </citation>
    <scope>NUCLEOTIDE SEQUENCE</scope>
    <source>
        <strain evidence="13 15">I ESC-2004</strain>
    </source>
</reference>
<proteinExistence type="inferred from homology"/>
<feature type="transmembrane region" description="Helical" evidence="12">
    <location>
        <begin position="20"/>
        <end position="38"/>
    </location>
</feature>
<evidence type="ECO:0000256" key="1">
    <source>
        <dbReference type="ARBA" id="ARBA00004141"/>
    </source>
</evidence>
<evidence type="ECO:0000256" key="8">
    <source>
        <dbReference type="PIRSR" id="PIRSR600175-1"/>
    </source>
</evidence>
<reference evidence="14" key="3">
    <citation type="submission" date="2015-06" db="UniProtKB">
        <authorList>
            <consortium name="EnsemblMetazoa"/>
        </authorList>
    </citation>
    <scope>IDENTIFICATION</scope>
</reference>
<feature type="binding site" evidence="8">
    <location>
        <position position="29"/>
    </location>
    <ligand>
        <name>Na(+)</name>
        <dbReference type="ChEBI" id="CHEBI:29101"/>
        <label>1</label>
    </ligand>
</feature>
<feature type="transmembrane region" description="Helical" evidence="12">
    <location>
        <begin position="370"/>
        <end position="392"/>
    </location>
</feature>
<evidence type="ECO:0000313" key="13">
    <source>
        <dbReference type="EMBL" id="ELU09587.1"/>
    </source>
</evidence>
<feature type="transmembrane region" description="Helical" evidence="12">
    <location>
        <begin position="420"/>
        <end position="445"/>
    </location>
</feature>
<protein>
    <recommendedName>
        <fullName evidence="10">Transporter</fullName>
    </recommendedName>
</protein>
<feature type="region of interest" description="Disordered" evidence="11">
    <location>
        <begin position="637"/>
        <end position="664"/>
    </location>
</feature>
<keyword evidence="7" id="KW-0325">Glycoprotein</keyword>
<dbReference type="SUPFAM" id="SSF161070">
    <property type="entry name" value="SNF-like"/>
    <property type="match status" value="1"/>
</dbReference>
<feature type="transmembrane region" description="Helical" evidence="12">
    <location>
        <begin position="541"/>
        <end position="560"/>
    </location>
</feature>
<evidence type="ECO:0000313" key="14">
    <source>
        <dbReference type="EnsemblMetazoa" id="CapteP166146"/>
    </source>
</evidence>
<evidence type="ECO:0000256" key="5">
    <source>
        <dbReference type="ARBA" id="ARBA00022989"/>
    </source>
</evidence>
<dbReference type="Proteomes" id="UP000014760">
    <property type="component" value="Unassembled WGS sequence"/>
</dbReference>
<feature type="transmembrane region" description="Helical" evidence="12">
    <location>
        <begin position="451"/>
        <end position="475"/>
    </location>
</feature>
<dbReference type="GO" id="GO:0005283">
    <property type="term" value="F:amino acid:sodium symporter activity"/>
    <property type="evidence" value="ECO:0007669"/>
    <property type="project" value="TreeGrafter"/>
</dbReference>
<accession>R7V068</accession>
<keyword evidence="6 12" id="KW-0472">Membrane</keyword>
<keyword evidence="8" id="KW-0479">Metal-binding</keyword>
<dbReference type="GO" id="GO:0046872">
    <property type="term" value="F:metal ion binding"/>
    <property type="evidence" value="ECO:0007669"/>
    <property type="project" value="UniProtKB-KW"/>
</dbReference>
<feature type="transmembrane region" description="Helical" evidence="12">
    <location>
        <begin position="319"/>
        <end position="344"/>
    </location>
</feature>
<feature type="binding site" evidence="8">
    <location>
        <position position="393"/>
    </location>
    <ligand>
        <name>Na(+)</name>
        <dbReference type="ChEBI" id="CHEBI:29101"/>
        <label>1</label>
    </ligand>
</feature>
<feature type="binding site" evidence="8">
    <location>
        <position position="325"/>
    </location>
    <ligand>
        <name>Na(+)</name>
        <dbReference type="ChEBI" id="CHEBI:29101"/>
        <label>1</label>
    </ligand>
</feature>
<feature type="binding site" evidence="8">
    <location>
        <position position="33"/>
    </location>
    <ligand>
        <name>Na(+)</name>
        <dbReference type="ChEBI" id="CHEBI:29101"/>
        <label>1</label>
    </ligand>
</feature>
<dbReference type="Pfam" id="PF00209">
    <property type="entry name" value="SNF"/>
    <property type="match status" value="1"/>
</dbReference>
<dbReference type="AlphaFoldDB" id="R7V068"/>
<keyword evidence="10" id="KW-0769">Symport</keyword>
<keyword evidence="4 10" id="KW-0812">Transmembrane</keyword>
<feature type="binding site" evidence="8">
    <location>
        <position position="293"/>
    </location>
    <ligand>
        <name>Na(+)</name>
        <dbReference type="ChEBI" id="CHEBI:29101"/>
        <label>1</label>
    </ligand>
</feature>
<dbReference type="OMA" id="CELICLM"/>
<keyword evidence="3 10" id="KW-0813">Transport</keyword>
<dbReference type="PANTHER" id="PTHR11616:SF321">
    <property type="entry name" value="SODIUM-DEPENDENT NUTRIENT AMINO ACID TRANSPORTER 1-RELATED"/>
    <property type="match status" value="1"/>
</dbReference>
<dbReference type="PANTHER" id="PTHR11616">
    <property type="entry name" value="SODIUM/CHLORIDE DEPENDENT TRANSPORTER"/>
    <property type="match status" value="1"/>
</dbReference>
<evidence type="ECO:0000313" key="15">
    <source>
        <dbReference type="Proteomes" id="UP000014760"/>
    </source>
</evidence>
<evidence type="ECO:0000256" key="12">
    <source>
        <dbReference type="SAM" id="Phobius"/>
    </source>
</evidence>
<reference evidence="15" key="1">
    <citation type="submission" date="2012-12" db="EMBL/GenBank/DDBJ databases">
        <authorList>
            <person name="Hellsten U."/>
            <person name="Grimwood J."/>
            <person name="Chapman J.A."/>
            <person name="Shapiro H."/>
            <person name="Aerts A."/>
            <person name="Otillar R.P."/>
            <person name="Terry A.Y."/>
            <person name="Boore J.L."/>
            <person name="Simakov O."/>
            <person name="Marletaz F."/>
            <person name="Cho S.-J."/>
            <person name="Edsinger-Gonzales E."/>
            <person name="Havlak P."/>
            <person name="Kuo D.-H."/>
            <person name="Larsson T."/>
            <person name="Lv J."/>
            <person name="Arendt D."/>
            <person name="Savage R."/>
            <person name="Osoegawa K."/>
            <person name="de Jong P."/>
            <person name="Lindberg D.R."/>
            <person name="Seaver E.C."/>
            <person name="Weisblat D.A."/>
            <person name="Putnam N.H."/>
            <person name="Grigoriev I.V."/>
            <person name="Rokhsar D.S."/>
        </authorList>
    </citation>
    <scope>NUCLEOTIDE SEQUENCE</scope>
    <source>
        <strain evidence="15">I ESC-2004</strain>
    </source>
</reference>
<name>R7V068_CAPTE</name>
<dbReference type="InterPro" id="IPR000175">
    <property type="entry name" value="Na/ntran_symport"/>
</dbReference>
<dbReference type="HOGENOM" id="CLU_006855_9_5_1"/>
<evidence type="ECO:0000256" key="9">
    <source>
        <dbReference type="PIRSR" id="PIRSR600175-2"/>
    </source>
</evidence>
<feature type="transmembrane region" description="Helical" evidence="12">
    <location>
        <begin position="92"/>
        <end position="119"/>
    </location>
</feature>
<dbReference type="OrthoDB" id="6581954at2759"/>
<feature type="binding site" evidence="8">
    <location>
        <position position="26"/>
    </location>
    <ligand>
        <name>Na(+)</name>
        <dbReference type="ChEBI" id="CHEBI:29101"/>
        <label>1</label>
    </ligand>
</feature>
<evidence type="ECO:0000256" key="4">
    <source>
        <dbReference type="ARBA" id="ARBA00022692"/>
    </source>
</evidence>
<dbReference type="GO" id="GO:0089718">
    <property type="term" value="P:amino acid import across plasma membrane"/>
    <property type="evidence" value="ECO:0007669"/>
    <property type="project" value="TreeGrafter"/>
</dbReference>
<keyword evidence="8" id="KW-0915">Sodium</keyword>
<feature type="disulfide bond" evidence="9">
    <location>
        <begin position="131"/>
        <end position="141"/>
    </location>
</feature>
<feature type="transmembrane region" description="Helical" evidence="12">
    <location>
        <begin position="496"/>
        <end position="521"/>
    </location>
</feature>
<dbReference type="InterPro" id="IPR037272">
    <property type="entry name" value="SNS_sf"/>
</dbReference>
<comment type="subcellular location">
    <subcellularLocation>
        <location evidence="1">Membrane</location>
        <topology evidence="1">Multi-pass membrane protein</topology>
    </subcellularLocation>
</comment>
<feature type="transmembrane region" description="Helical" evidence="12">
    <location>
        <begin position="207"/>
        <end position="227"/>
    </location>
</feature>
<evidence type="ECO:0000256" key="11">
    <source>
        <dbReference type="SAM" id="MobiDB-lite"/>
    </source>
</evidence>
<evidence type="ECO:0000256" key="10">
    <source>
        <dbReference type="RuleBase" id="RU003732"/>
    </source>
</evidence>
<feature type="transmembrane region" description="Helical" evidence="12">
    <location>
        <begin position="282"/>
        <end position="307"/>
    </location>
</feature>
<evidence type="ECO:0000256" key="3">
    <source>
        <dbReference type="ARBA" id="ARBA00022448"/>
    </source>
</evidence>
<organism evidence="13">
    <name type="scientific">Capitella teleta</name>
    <name type="common">Polychaete worm</name>
    <dbReference type="NCBI Taxonomy" id="283909"/>
    <lineage>
        <taxon>Eukaryota</taxon>
        <taxon>Metazoa</taxon>
        <taxon>Spiralia</taxon>
        <taxon>Lophotrochozoa</taxon>
        <taxon>Annelida</taxon>
        <taxon>Polychaeta</taxon>
        <taxon>Sedentaria</taxon>
        <taxon>Scolecida</taxon>
        <taxon>Capitellidae</taxon>
        <taxon>Capitella</taxon>
    </lineage>
</organism>
<feature type="transmembrane region" description="Helical" evidence="12">
    <location>
        <begin position="50"/>
        <end position="71"/>
    </location>
</feature>
<dbReference type="EMBL" id="KB298124">
    <property type="protein sequence ID" value="ELU09587.1"/>
    <property type="molecule type" value="Genomic_DNA"/>
</dbReference>
<evidence type="ECO:0000256" key="6">
    <source>
        <dbReference type="ARBA" id="ARBA00023136"/>
    </source>
</evidence>
<dbReference type="PROSITE" id="PS50267">
    <property type="entry name" value="NA_NEUROTRAN_SYMP_3"/>
    <property type="match status" value="1"/>
</dbReference>
<feature type="transmembrane region" description="Helical" evidence="12">
    <location>
        <begin position="236"/>
        <end position="256"/>
    </location>
</feature>